<gene>
    <name evidence="2" type="ORF">CEPIT_LOCUS39183</name>
</gene>
<dbReference type="Proteomes" id="UP001152523">
    <property type="component" value="Unassembled WGS sequence"/>
</dbReference>
<keyword evidence="1" id="KW-1133">Transmembrane helix</keyword>
<proteinExistence type="predicted"/>
<reference evidence="2" key="1">
    <citation type="submission" date="2022-07" db="EMBL/GenBank/DDBJ databases">
        <authorList>
            <person name="Macas J."/>
            <person name="Novak P."/>
            <person name="Neumann P."/>
        </authorList>
    </citation>
    <scope>NUCLEOTIDE SEQUENCE</scope>
</reference>
<evidence type="ECO:0000313" key="2">
    <source>
        <dbReference type="EMBL" id="CAH9141510.1"/>
    </source>
</evidence>
<feature type="transmembrane region" description="Helical" evidence="1">
    <location>
        <begin position="16"/>
        <end position="35"/>
    </location>
</feature>
<feature type="non-terminal residue" evidence="2">
    <location>
        <position position="43"/>
    </location>
</feature>
<organism evidence="2 3">
    <name type="scientific">Cuscuta epithymum</name>
    <dbReference type="NCBI Taxonomy" id="186058"/>
    <lineage>
        <taxon>Eukaryota</taxon>
        <taxon>Viridiplantae</taxon>
        <taxon>Streptophyta</taxon>
        <taxon>Embryophyta</taxon>
        <taxon>Tracheophyta</taxon>
        <taxon>Spermatophyta</taxon>
        <taxon>Magnoliopsida</taxon>
        <taxon>eudicotyledons</taxon>
        <taxon>Gunneridae</taxon>
        <taxon>Pentapetalae</taxon>
        <taxon>asterids</taxon>
        <taxon>lamiids</taxon>
        <taxon>Solanales</taxon>
        <taxon>Convolvulaceae</taxon>
        <taxon>Cuscuteae</taxon>
        <taxon>Cuscuta</taxon>
        <taxon>Cuscuta subgen. Cuscuta</taxon>
    </lineage>
</organism>
<keyword evidence="1" id="KW-0812">Transmembrane</keyword>
<comment type="caution">
    <text evidence="2">The sequence shown here is derived from an EMBL/GenBank/DDBJ whole genome shotgun (WGS) entry which is preliminary data.</text>
</comment>
<dbReference type="AlphaFoldDB" id="A0AAV0G0N2"/>
<keyword evidence="1" id="KW-0472">Membrane</keyword>
<dbReference type="EMBL" id="CAMAPF010001031">
    <property type="protein sequence ID" value="CAH9141510.1"/>
    <property type="molecule type" value="Genomic_DNA"/>
</dbReference>
<keyword evidence="3" id="KW-1185">Reference proteome</keyword>
<evidence type="ECO:0000313" key="3">
    <source>
        <dbReference type="Proteomes" id="UP001152523"/>
    </source>
</evidence>
<evidence type="ECO:0000256" key="1">
    <source>
        <dbReference type="SAM" id="Phobius"/>
    </source>
</evidence>
<sequence length="43" mass="4945">MSHHKPREGAFKLNDVFTIKMHVVLATTLLFYDFFHKGIALGL</sequence>
<name>A0AAV0G0N2_9ASTE</name>
<accession>A0AAV0G0N2</accession>
<protein>
    <submittedName>
        <fullName evidence="2">Uncharacterized protein</fullName>
    </submittedName>
</protein>